<keyword evidence="4" id="KW-1185">Reference proteome</keyword>
<evidence type="ECO:0000313" key="4">
    <source>
        <dbReference type="Proteomes" id="UP000499080"/>
    </source>
</evidence>
<comment type="caution">
    <text evidence="3">The sequence shown here is derived from an EMBL/GenBank/DDBJ whole genome shotgun (WGS) entry which is preliminary data.</text>
</comment>
<dbReference type="Gene3D" id="3.40.50.720">
    <property type="entry name" value="NAD(P)-binding Rossmann-like Domain"/>
    <property type="match status" value="1"/>
</dbReference>
<feature type="domain" description="3-hydroxyacyl-CoA dehydrogenase NAD binding" evidence="2">
    <location>
        <begin position="6"/>
        <end position="146"/>
    </location>
</feature>
<dbReference type="EMBL" id="BGPR01003293">
    <property type="protein sequence ID" value="GBM86199.1"/>
    <property type="molecule type" value="Genomic_DNA"/>
</dbReference>
<evidence type="ECO:0000313" key="3">
    <source>
        <dbReference type="EMBL" id="GBM86199.1"/>
    </source>
</evidence>
<dbReference type="PANTHER" id="PTHR48075:SF1">
    <property type="entry name" value="LAMBDA-CRYSTALLIN HOMOLOG"/>
    <property type="match status" value="1"/>
</dbReference>
<evidence type="ECO:0000259" key="2">
    <source>
        <dbReference type="Pfam" id="PF02737"/>
    </source>
</evidence>
<dbReference type="GO" id="GO:0006631">
    <property type="term" value="P:fatty acid metabolic process"/>
    <property type="evidence" value="ECO:0007669"/>
    <property type="project" value="InterPro"/>
</dbReference>
<dbReference type="GO" id="GO:0050104">
    <property type="term" value="F:L-gulonate 3-dehydrogenase activity"/>
    <property type="evidence" value="ECO:0007669"/>
    <property type="project" value="TreeGrafter"/>
</dbReference>
<keyword evidence="1" id="KW-0732">Signal</keyword>
<dbReference type="PANTHER" id="PTHR48075">
    <property type="entry name" value="3-HYDROXYACYL-COA DEHYDROGENASE FAMILY PROTEIN"/>
    <property type="match status" value="1"/>
</dbReference>
<feature type="signal peptide" evidence="1">
    <location>
        <begin position="1"/>
        <end position="20"/>
    </location>
</feature>
<reference evidence="3 4" key="1">
    <citation type="journal article" date="2019" name="Sci. Rep.">
        <title>Orb-weaving spider Araneus ventricosus genome elucidates the spidroin gene catalogue.</title>
        <authorList>
            <person name="Kono N."/>
            <person name="Nakamura H."/>
            <person name="Ohtoshi R."/>
            <person name="Moran D.A.P."/>
            <person name="Shinohara A."/>
            <person name="Yoshida Y."/>
            <person name="Fujiwara M."/>
            <person name="Mori M."/>
            <person name="Tomita M."/>
            <person name="Arakawa K."/>
        </authorList>
    </citation>
    <scope>NUCLEOTIDE SEQUENCE [LARGE SCALE GENOMIC DNA]</scope>
</reference>
<proteinExistence type="predicted"/>
<dbReference type="Proteomes" id="UP000499080">
    <property type="component" value="Unassembled WGS sequence"/>
</dbReference>
<feature type="chain" id="PRO_5021286573" evidence="1">
    <location>
        <begin position="21"/>
        <end position="150"/>
    </location>
</feature>
<dbReference type="Pfam" id="PF02737">
    <property type="entry name" value="3HCDH_N"/>
    <property type="match status" value="1"/>
</dbReference>
<dbReference type="OrthoDB" id="6070244at2759"/>
<accession>A0A4Y2J9F7</accession>
<dbReference type="InterPro" id="IPR036291">
    <property type="entry name" value="NAD(P)-bd_dom_sf"/>
</dbReference>
<dbReference type="GO" id="GO:0070403">
    <property type="term" value="F:NAD+ binding"/>
    <property type="evidence" value="ECO:0007669"/>
    <property type="project" value="InterPro"/>
</dbReference>
<name>A0A4Y2J9F7_ARAVE</name>
<gene>
    <name evidence="3" type="primary">CRYL1_0</name>
    <name evidence="3" type="ORF">AVEN_239234_1</name>
</gene>
<protein>
    <submittedName>
        <fullName evidence="3">Lambda-crystallin</fullName>
    </submittedName>
</protein>
<organism evidence="3 4">
    <name type="scientific">Araneus ventricosus</name>
    <name type="common">Orbweaver spider</name>
    <name type="synonym">Epeira ventricosa</name>
    <dbReference type="NCBI Taxonomy" id="182803"/>
    <lineage>
        <taxon>Eukaryota</taxon>
        <taxon>Metazoa</taxon>
        <taxon>Ecdysozoa</taxon>
        <taxon>Arthropoda</taxon>
        <taxon>Chelicerata</taxon>
        <taxon>Arachnida</taxon>
        <taxon>Araneae</taxon>
        <taxon>Araneomorphae</taxon>
        <taxon>Entelegynae</taxon>
        <taxon>Araneoidea</taxon>
        <taxon>Araneidae</taxon>
        <taxon>Araneus</taxon>
    </lineage>
</organism>
<dbReference type="SUPFAM" id="SSF51735">
    <property type="entry name" value="NAD(P)-binding Rossmann-fold domains"/>
    <property type="match status" value="1"/>
</dbReference>
<sequence>MAAKGKIAVVGCGLIGRSWAMLFASGGYDVVIYDKDETASLDALTTIEEELHKLESLTLLRGDLSAEEQVKLISRAEDLETCVKDAFFVQESVPECVEMKKIIFNKLDKLATDDMILSSSTSCITPSTFSESLKHRSQVLVAHPVSQTLS</sequence>
<dbReference type="InterPro" id="IPR006176">
    <property type="entry name" value="3-OHacyl-CoA_DH_NAD-bd"/>
</dbReference>
<dbReference type="AlphaFoldDB" id="A0A4Y2J9F7"/>
<evidence type="ECO:0000256" key="1">
    <source>
        <dbReference type="SAM" id="SignalP"/>
    </source>
</evidence>